<dbReference type="Proteomes" id="UP000604825">
    <property type="component" value="Unassembled WGS sequence"/>
</dbReference>
<proteinExistence type="predicted"/>
<dbReference type="AlphaFoldDB" id="A0A811S3A4"/>
<sequence length="152" mass="15599">MLPMPLAPAIIERVVGVDESAPPGSPAGLSTMLVSSVPELVIELFDEDEPESSTPSVGGSSATSVILTTPAASATLDILGPFAPCAAGSPDMSRDEEITRKLFVELNHEAIGILGDGGLVILSSDSEEEVTEEEEADEEEDEPTGSGSSSKS</sequence>
<dbReference type="EMBL" id="CAJGYO010000018">
    <property type="protein sequence ID" value="CAD6336857.1"/>
    <property type="molecule type" value="Genomic_DNA"/>
</dbReference>
<organism evidence="2 3">
    <name type="scientific">Miscanthus lutarioriparius</name>
    <dbReference type="NCBI Taxonomy" id="422564"/>
    <lineage>
        <taxon>Eukaryota</taxon>
        <taxon>Viridiplantae</taxon>
        <taxon>Streptophyta</taxon>
        <taxon>Embryophyta</taxon>
        <taxon>Tracheophyta</taxon>
        <taxon>Spermatophyta</taxon>
        <taxon>Magnoliopsida</taxon>
        <taxon>Liliopsida</taxon>
        <taxon>Poales</taxon>
        <taxon>Poaceae</taxon>
        <taxon>PACMAD clade</taxon>
        <taxon>Panicoideae</taxon>
        <taxon>Andropogonodae</taxon>
        <taxon>Andropogoneae</taxon>
        <taxon>Saccharinae</taxon>
        <taxon>Miscanthus</taxon>
    </lineage>
</organism>
<comment type="caution">
    <text evidence="2">The sequence shown here is derived from an EMBL/GenBank/DDBJ whole genome shotgun (WGS) entry which is preliminary data.</text>
</comment>
<evidence type="ECO:0000256" key="1">
    <source>
        <dbReference type="SAM" id="MobiDB-lite"/>
    </source>
</evidence>
<feature type="compositionally biased region" description="Acidic residues" evidence="1">
    <location>
        <begin position="125"/>
        <end position="143"/>
    </location>
</feature>
<gene>
    <name evidence="2" type="ORF">NCGR_LOCUS60955</name>
</gene>
<name>A0A811S3A4_9POAL</name>
<keyword evidence="3" id="KW-1185">Reference proteome</keyword>
<evidence type="ECO:0000313" key="3">
    <source>
        <dbReference type="Proteomes" id="UP000604825"/>
    </source>
</evidence>
<reference evidence="2" key="1">
    <citation type="submission" date="2020-10" db="EMBL/GenBank/DDBJ databases">
        <authorList>
            <person name="Han B."/>
            <person name="Lu T."/>
            <person name="Zhao Q."/>
            <person name="Huang X."/>
            <person name="Zhao Y."/>
        </authorList>
    </citation>
    <scope>NUCLEOTIDE SEQUENCE</scope>
</reference>
<evidence type="ECO:0000313" key="2">
    <source>
        <dbReference type="EMBL" id="CAD6336857.1"/>
    </source>
</evidence>
<feature type="region of interest" description="Disordered" evidence="1">
    <location>
        <begin position="117"/>
        <end position="152"/>
    </location>
</feature>
<accession>A0A811S3A4</accession>
<protein>
    <submittedName>
        <fullName evidence="2">Uncharacterized protein</fullName>
    </submittedName>
</protein>